<name>A0A1A9UKQ6_GLOAU</name>
<feature type="compositionally biased region" description="Polar residues" evidence="7">
    <location>
        <begin position="146"/>
        <end position="156"/>
    </location>
</feature>
<keyword evidence="11" id="KW-1185">Reference proteome</keyword>
<keyword evidence="3 6" id="KW-0863">Zinc-finger</keyword>
<feature type="domain" description="CR-type" evidence="9">
    <location>
        <begin position="213"/>
        <end position="293"/>
    </location>
</feature>
<dbReference type="PRINTS" id="PR00625">
    <property type="entry name" value="JDOMAIN"/>
</dbReference>
<dbReference type="GO" id="GO:0043066">
    <property type="term" value="P:negative regulation of apoptotic process"/>
    <property type="evidence" value="ECO:0007669"/>
    <property type="project" value="TreeGrafter"/>
</dbReference>
<dbReference type="Pfam" id="PF00226">
    <property type="entry name" value="DnaJ"/>
    <property type="match status" value="1"/>
</dbReference>
<reference evidence="10" key="1">
    <citation type="submission" date="2020-05" db="UniProtKB">
        <authorList>
            <consortium name="EnsemblMetazoa"/>
        </authorList>
    </citation>
    <scope>IDENTIFICATION</scope>
    <source>
        <strain evidence="10">TTRI</strain>
    </source>
</reference>
<dbReference type="AlphaFoldDB" id="A0A1A9UKQ6"/>
<dbReference type="PANTHER" id="PTHR44145">
    <property type="entry name" value="DNAJ HOMOLOG SUBFAMILY A MEMBER 3, MITOCHONDRIAL"/>
    <property type="match status" value="1"/>
</dbReference>
<evidence type="ECO:0008006" key="12">
    <source>
        <dbReference type="Google" id="ProtNLM"/>
    </source>
</evidence>
<evidence type="ECO:0000256" key="4">
    <source>
        <dbReference type="ARBA" id="ARBA00022833"/>
    </source>
</evidence>
<dbReference type="FunFam" id="2.60.260.20:FF:000005">
    <property type="entry name" value="Chaperone protein dnaJ 1, mitochondrial"/>
    <property type="match status" value="1"/>
</dbReference>
<keyword evidence="4 6" id="KW-0862">Zinc</keyword>
<dbReference type="Proteomes" id="UP000078200">
    <property type="component" value="Unassembled WGS sequence"/>
</dbReference>
<evidence type="ECO:0000256" key="7">
    <source>
        <dbReference type="SAM" id="MobiDB-lite"/>
    </source>
</evidence>
<organism evidence="10 11">
    <name type="scientific">Glossina austeni</name>
    <name type="common">Savannah tsetse fly</name>
    <dbReference type="NCBI Taxonomy" id="7395"/>
    <lineage>
        <taxon>Eukaryota</taxon>
        <taxon>Metazoa</taxon>
        <taxon>Ecdysozoa</taxon>
        <taxon>Arthropoda</taxon>
        <taxon>Hexapoda</taxon>
        <taxon>Insecta</taxon>
        <taxon>Pterygota</taxon>
        <taxon>Neoptera</taxon>
        <taxon>Endopterygota</taxon>
        <taxon>Diptera</taxon>
        <taxon>Brachycera</taxon>
        <taxon>Muscomorpha</taxon>
        <taxon>Hippoboscoidea</taxon>
        <taxon>Glossinidae</taxon>
        <taxon>Glossina</taxon>
    </lineage>
</organism>
<dbReference type="CDD" id="cd06257">
    <property type="entry name" value="DnaJ"/>
    <property type="match status" value="1"/>
</dbReference>
<dbReference type="CDD" id="cd10747">
    <property type="entry name" value="DnaJ_C"/>
    <property type="match status" value="1"/>
</dbReference>
<dbReference type="PROSITE" id="PS50076">
    <property type="entry name" value="DNAJ_2"/>
    <property type="match status" value="1"/>
</dbReference>
<evidence type="ECO:0000256" key="6">
    <source>
        <dbReference type="PROSITE-ProRule" id="PRU00546"/>
    </source>
</evidence>
<dbReference type="SUPFAM" id="SSF46565">
    <property type="entry name" value="Chaperone J-domain"/>
    <property type="match status" value="1"/>
</dbReference>
<evidence type="ECO:0000256" key="5">
    <source>
        <dbReference type="ARBA" id="ARBA00023186"/>
    </source>
</evidence>
<dbReference type="InterPro" id="IPR008971">
    <property type="entry name" value="HSP40/DnaJ_pept-bd"/>
</dbReference>
<sequence length="431" mass="49003">MFNLSKLIPYTGFHNLPNFPQISYARMVHQFRIEPKTAFLYPDRKQEMKNLEGQIKRTIEEDENKDVPMDHHYKLLGISKNATTMQIKAAYYTLAKNFHNYANSSTENEPQRFRDIVKAYHCLVNNVKNHEYKLDAKHTNTEEKQNQGTTSSSKSQVKLVPSLLDPPTKFINRRKSTNSAKDTLQTVSIKEDYLKMANTATNLELTFLEAAHGQKKSVDMKYLKKCPTCNGKSNRATGLLCPKQCRKCKGTGQIPKKSVSFSSMVVCDECNGKRYTHRNQCDMCDNRGFVLDTAKVAIPIPLGAKTGDKVSVKNPHTGQCITYCIQVMYSNYFTREGNNVLTDKYITISEAVLGGTFKVRGVYEYVNLKIAPGTESHAKFVMKGKGIRSREGPGDHIITVKIKIPRQLTIKQRQLMLTFAKTEESDYQHID</sequence>
<dbReference type="GO" id="GO:0006457">
    <property type="term" value="P:protein folding"/>
    <property type="evidence" value="ECO:0007669"/>
    <property type="project" value="InterPro"/>
</dbReference>
<evidence type="ECO:0000313" key="11">
    <source>
        <dbReference type="Proteomes" id="UP000078200"/>
    </source>
</evidence>
<dbReference type="PROSITE" id="PS51188">
    <property type="entry name" value="ZF_CR"/>
    <property type="match status" value="1"/>
</dbReference>
<dbReference type="Gene3D" id="2.60.260.20">
    <property type="entry name" value="Urease metallochaperone UreE, N-terminal domain"/>
    <property type="match status" value="2"/>
</dbReference>
<dbReference type="GO" id="GO:0051082">
    <property type="term" value="F:unfolded protein binding"/>
    <property type="evidence" value="ECO:0007669"/>
    <property type="project" value="InterPro"/>
</dbReference>
<evidence type="ECO:0000256" key="2">
    <source>
        <dbReference type="ARBA" id="ARBA00022737"/>
    </source>
</evidence>
<feature type="region of interest" description="Disordered" evidence="7">
    <location>
        <begin position="137"/>
        <end position="159"/>
    </location>
</feature>
<dbReference type="GO" id="GO:0007005">
    <property type="term" value="P:mitochondrion organization"/>
    <property type="evidence" value="ECO:0007669"/>
    <property type="project" value="TreeGrafter"/>
</dbReference>
<dbReference type="InterPro" id="IPR001305">
    <property type="entry name" value="HSP_DnaJ_Cys-rich_dom"/>
</dbReference>
<accession>A0A1A9UKQ6</accession>
<dbReference type="SMART" id="SM00271">
    <property type="entry name" value="DnaJ"/>
    <property type="match status" value="1"/>
</dbReference>
<keyword evidence="2" id="KW-0677">Repeat</keyword>
<evidence type="ECO:0000259" key="9">
    <source>
        <dbReference type="PROSITE" id="PS51188"/>
    </source>
</evidence>
<protein>
    <recommendedName>
        <fullName evidence="12">CR-type domain-containing protein</fullName>
    </recommendedName>
</protein>
<dbReference type="InterPro" id="IPR001623">
    <property type="entry name" value="DnaJ_domain"/>
</dbReference>
<feature type="zinc finger region" description="CR-type" evidence="6">
    <location>
        <begin position="213"/>
        <end position="293"/>
    </location>
</feature>
<dbReference type="Gene3D" id="2.10.230.10">
    <property type="entry name" value="Heat shock protein DnaJ, cysteine-rich domain"/>
    <property type="match status" value="1"/>
</dbReference>
<keyword evidence="1 6" id="KW-0479">Metal-binding</keyword>
<evidence type="ECO:0000256" key="1">
    <source>
        <dbReference type="ARBA" id="ARBA00022723"/>
    </source>
</evidence>
<dbReference type="EnsemblMetazoa" id="GAUT007683-RA">
    <property type="protein sequence ID" value="GAUT007683-PA"/>
    <property type="gene ID" value="GAUT007683"/>
</dbReference>
<dbReference type="InterPro" id="IPR002939">
    <property type="entry name" value="DnaJ_C"/>
</dbReference>
<dbReference type="SUPFAM" id="SSF57938">
    <property type="entry name" value="DnaJ/Hsp40 cysteine-rich domain"/>
    <property type="match status" value="1"/>
</dbReference>
<evidence type="ECO:0000256" key="3">
    <source>
        <dbReference type="ARBA" id="ARBA00022771"/>
    </source>
</evidence>
<dbReference type="InterPro" id="IPR036869">
    <property type="entry name" value="J_dom_sf"/>
</dbReference>
<dbReference type="InterPro" id="IPR036410">
    <property type="entry name" value="HSP_DnaJ_Cys-rich_dom_sf"/>
</dbReference>
<evidence type="ECO:0000313" key="10">
    <source>
        <dbReference type="EnsemblMetazoa" id="GAUT007683-PA"/>
    </source>
</evidence>
<proteinExistence type="predicted"/>
<dbReference type="Pfam" id="PF01556">
    <property type="entry name" value="DnaJ_C"/>
    <property type="match status" value="1"/>
</dbReference>
<dbReference type="STRING" id="7395.A0A1A9UKQ6"/>
<dbReference type="GO" id="GO:0031072">
    <property type="term" value="F:heat shock protein binding"/>
    <property type="evidence" value="ECO:0007669"/>
    <property type="project" value="InterPro"/>
</dbReference>
<evidence type="ECO:0000259" key="8">
    <source>
        <dbReference type="PROSITE" id="PS50076"/>
    </source>
</evidence>
<dbReference type="SUPFAM" id="SSF49493">
    <property type="entry name" value="HSP40/DnaJ peptide-binding domain"/>
    <property type="match status" value="1"/>
</dbReference>
<dbReference type="GO" id="GO:0008270">
    <property type="term" value="F:zinc ion binding"/>
    <property type="evidence" value="ECO:0007669"/>
    <property type="project" value="UniProtKB-KW"/>
</dbReference>
<dbReference type="CDD" id="cd10719">
    <property type="entry name" value="DnaJ_zf"/>
    <property type="match status" value="1"/>
</dbReference>
<dbReference type="Gene3D" id="1.10.287.110">
    <property type="entry name" value="DnaJ domain"/>
    <property type="match status" value="1"/>
</dbReference>
<dbReference type="GO" id="GO:0005739">
    <property type="term" value="C:mitochondrion"/>
    <property type="evidence" value="ECO:0007669"/>
    <property type="project" value="TreeGrafter"/>
</dbReference>
<feature type="domain" description="J" evidence="8">
    <location>
        <begin position="71"/>
        <end position="136"/>
    </location>
</feature>
<dbReference type="InterPro" id="IPR051938">
    <property type="entry name" value="Apopto_cytoskel_mod"/>
</dbReference>
<dbReference type="PANTHER" id="PTHR44145:SF3">
    <property type="entry name" value="DNAJ HOMOLOG SUBFAMILY A MEMBER 3, MITOCHONDRIAL"/>
    <property type="match status" value="1"/>
</dbReference>
<dbReference type="VEuPathDB" id="VectorBase:GAUT007683"/>
<keyword evidence="5" id="KW-0143">Chaperone</keyword>